<dbReference type="EMBL" id="DVLC01000071">
    <property type="protein sequence ID" value="HIT46937.1"/>
    <property type="molecule type" value="Genomic_DNA"/>
</dbReference>
<evidence type="ECO:0000313" key="10">
    <source>
        <dbReference type="EMBL" id="HIT46937.1"/>
    </source>
</evidence>
<organism evidence="10 11">
    <name type="scientific">Candidatus Cryptobacteroides merdipullorum</name>
    <dbReference type="NCBI Taxonomy" id="2840771"/>
    <lineage>
        <taxon>Bacteria</taxon>
        <taxon>Pseudomonadati</taxon>
        <taxon>Bacteroidota</taxon>
        <taxon>Bacteroidia</taxon>
        <taxon>Bacteroidales</taxon>
        <taxon>Candidatus Cryptobacteroides</taxon>
    </lineage>
</organism>
<keyword evidence="3" id="KW-1003">Cell membrane</keyword>
<feature type="transmembrane region" description="Helical" evidence="7">
    <location>
        <begin position="241"/>
        <end position="267"/>
    </location>
</feature>
<evidence type="ECO:0000256" key="7">
    <source>
        <dbReference type="SAM" id="Phobius"/>
    </source>
</evidence>
<feature type="transmembrane region" description="Helical" evidence="7">
    <location>
        <begin position="297"/>
        <end position="318"/>
    </location>
</feature>
<dbReference type="Pfam" id="PF12704">
    <property type="entry name" value="MacB_PCD"/>
    <property type="match status" value="1"/>
</dbReference>
<gene>
    <name evidence="10" type="ORF">IAC35_03655</name>
</gene>
<reference evidence="10" key="2">
    <citation type="journal article" date="2021" name="PeerJ">
        <title>Extensive microbial diversity within the chicken gut microbiome revealed by metagenomics and culture.</title>
        <authorList>
            <person name="Gilroy R."/>
            <person name="Ravi A."/>
            <person name="Getino M."/>
            <person name="Pursley I."/>
            <person name="Horton D.L."/>
            <person name="Alikhan N.F."/>
            <person name="Baker D."/>
            <person name="Gharbi K."/>
            <person name="Hall N."/>
            <person name="Watson M."/>
            <person name="Adriaenssens E.M."/>
            <person name="Foster-Nyarko E."/>
            <person name="Jarju S."/>
            <person name="Secka A."/>
            <person name="Antonio M."/>
            <person name="Oren A."/>
            <person name="Chaudhuri R.R."/>
            <person name="La Ragione R."/>
            <person name="Hildebrand F."/>
            <person name="Pallen M.J."/>
        </authorList>
    </citation>
    <scope>NUCLEOTIDE SEQUENCE</scope>
    <source>
        <strain evidence="10">ChiHecec2B26-709</strain>
    </source>
</reference>
<sequence length="377" mass="40601">MKVEGFIAGRLRFKGRMAVIAIAISFFIMIVAVAVSSGFSREVRTALSRISGDILITNSAADWYGEDNPIEDPGSLIKTALEIPGVKGAEPAVYRAGIIKDGNEIYGALFKGTPADTGSLAVRIPSSLAASLHKQPGDDIIAWFISDRIKVRRFKIASVYEGTVDTGGNMMIYVPLADMQRLNNWSADEVSAVELTLDGRRRSRADMRAKAAEAGMYTGLAATAVTDSYSQLFDWLDLIDYNVYAILVLMTVVAGFNMISGLLILLFRNISTIGTLKSLGMTDRSIAGVFLRVSARLAGIGMLAGNAAALLFCLVQGSTKIIRLNPENYFVSFVPVDVNLPMILLADAAAFAVIMLLLLIPSLFISKVDPSVTVKTE</sequence>
<feature type="domain" description="MacB-like periplasmic core" evidence="9">
    <location>
        <begin position="18"/>
        <end position="195"/>
    </location>
</feature>
<dbReference type="PANTHER" id="PTHR30489">
    <property type="entry name" value="LIPOPROTEIN-RELEASING SYSTEM TRANSMEMBRANE PROTEIN LOLE"/>
    <property type="match status" value="1"/>
</dbReference>
<evidence type="ECO:0000256" key="6">
    <source>
        <dbReference type="ARBA" id="ARBA00023136"/>
    </source>
</evidence>
<comment type="caution">
    <text evidence="10">The sequence shown here is derived from an EMBL/GenBank/DDBJ whole genome shotgun (WGS) entry which is preliminary data.</text>
</comment>
<dbReference type="Pfam" id="PF02687">
    <property type="entry name" value="FtsX"/>
    <property type="match status" value="1"/>
</dbReference>
<accession>A0A9D1GPN9</accession>
<comment type="similarity">
    <text evidence="2">Belongs to the ABC-4 integral membrane protein family. LolC/E subfamily.</text>
</comment>
<evidence type="ECO:0000256" key="5">
    <source>
        <dbReference type="ARBA" id="ARBA00022989"/>
    </source>
</evidence>
<feature type="transmembrane region" description="Helical" evidence="7">
    <location>
        <begin position="338"/>
        <end position="360"/>
    </location>
</feature>
<feature type="domain" description="ABC3 transporter permease C-terminal" evidence="8">
    <location>
        <begin position="245"/>
        <end position="370"/>
    </location>
</feature>
<dbReference type="GO" id="GO:0044874">
    <property type="term" value="P:lipoprotein localization to outer membrane"/>
    <property type="evidence" value="ECO:0007669"/>
    <property type="project" value="TreeGrafter"/>
</dbReference>
<protein>
    <submittedName>
        <fullName evidence="10">ABC transporter permease</fullName>
    </submittedName>
</protein>
<proteinExistence type="inferred from homology"/>
<dbReference type="GO" id="GO:0098797">
    <property type="term" value="C:plasma membrane protein complex"/>
    <property type="evidence" value="ECO:0007669"/>
    <property type="project" value="TreeGrafter"/>
</dbReference>
<reference evidence="10" key="1">
    <citation type="submission" date="2020-10" db="EMBL/GenBank/DDBJ databases">
        <authorList>
            <person name="Gilroy R."/>
        </authorList>
    </citation>
    <scope>NUCLEOTIDE SEQUENCE</scope>
    <source>
        <strain evidence="10">ChiHecec2B26-709</strain>
    </source>
</reference>
<evidence type="ECO:0000256" key="2">
    <source>
        <dbReference type="ARBA" id="ARBA00005236"/>
    </source>
</evidence>
<feature type="transmembrane region" description="Helical" evidence="7">
    <location>
        <begin position="18"/>
        <end position="39"/>
    </location>
</feature>
<evidence type="ECO:0000259" key="8">
    <source>
        <dbReference type="Pfam" id="PF02687"/>
    </source>
</evidence>
<name>A0A9D1GPN9_9BACT</name>
<dbReference type="InterPro" id="IPR003838">
    <property type="entry name" value="ABC3_permease_C"/>
</dbReference>
<dbReference type="InterPro" id="IPR051447">
    <property type="entry name" value="Lipoprotein-release_system"/>
</dbReference>
<evidence type="ECO:0000256" key="4">
    <source>
        <dbReference type="ARBA" id="ARBA00022692"/>
    </source>
</evidence>
<dbReference type="Proteomes" id="UP000886881">
    <property type="component" value="Unassembled WGS sequence"/>
</dbReference>
<evidence type="ECO:0000256" key="1">
    <source>
        <dbReference type="ARBA" id="ARBA00004651"/>
    </source>
</evidence>
<keyword evidence="5 7" id="KW-1133">Transmembrane helix</keyword>
<evidence type="ECO:0000313" key="11">
    <source>
        <dbReference type="Proteomes" id="UP000886881"/>
    </source>
</evidence>
<comment type="subcellular location">
    <subcellularLocation>
        <location evidence="1">Cell membrane</location>
        <topology evidence="1">Multi-pass membrane protein</topology>
    </subcellularLocation>
</comment>
<keyword evidence="4 7" id="KW-0812">Transmembrane</keyword>
<dbReference type="AlphaFoldDB" id="A0A9D1GPN9"/>
<dbReference type="PANTHER" id="PTHR30489:SF0">
    <property type="entry name" value="LIPOPROTEIN-RELEASING SYSTEM TRANSMEMBRANE PROTEIN LOLE"/>
    <property type="match status" value="1"/>
</dbReference>
<evidence type="ECO:0000259" key="9">
    <source>
        <dbReference type="Pfam" id="PF12704"/>
    </source>
</evidence>
<feature type="transmembrane region" description="Helical" evidence="7">
    <location>
        <begin position="211"/>
        <end position="229"/>
    </location>
</feature>
<dbReference type="InterPro" id="IPR025857">
    <property type="entry name" value="MacB_PCD"/>
</dbReference>
<evidence type="ECO:0000256" key="3">
    <source>
        <dbReference type="ARBA" id="ARBA00022475"/>
    </source>
</evidence>
<keyword evidence="6 7" id="KW-0472">Membrane</keyword>